<dbReference type="EMBL" id="HBIO01030808">
    <property type="protein sequence ID" value="CAE0478751.1"/>
    <property type="molecule type" value="Transcribed_RNA"/>
</dbReference>
<sequence length="376" mass="43061">MLIDPIYDKHTNNNSTDVKIYEKTADQEIILPQSSDAGKPSTNIDSLHDDEFFHILTFLCSSTGIGSIHQPINSLFRRIAYVSKDFHRHCLDFVRRTALDLYWRSANPTRTMFHWMAKQRVRIQKIVIHLNDLESIFSLKMIARICHLHQLRHLELTMGGNISFCRETIEKNHRFLLHAGVPESIADPSCSVLSIFAKRAKNIELMSLNISLNLCPLLSKWSLSLMELHLTITKKQCAFTSETGLTDDQEEFAALSKTIQMMKALTFLNLNIRFPSKLKIRSNSLELINSYSSHKDVWVLECICPSLQTFVCRNQANGVQPEIPLSRREVERYEGKESIQVKQVPFKGMSVPDNCEVFFQLTWSDLVGEGGADDLM</sequence>
<reference evidence="1" key="1">
    <citation type="submission" date="2021-01" db="EMBL/GenBank/DDBJ databases">
        <authorList>
            <person name="Corre E."/>
            <person name="Pelletier E."/>
            <person name="Niang G."/>
            <person name="Scheremetjew M."/>
            <person name="Finn R."/>
            <person name="Kale V."/>
            <person name="Holt S."/>
            <person name="Cochrane G."/>
            <person name="Meng A."/>
            <person name="Brown T."/>
            <person name="Cohen L."/>
        </authorList>
    </citation>
    <scope>NUCLEOTIDE SEQUENCE</scope>
    <source>
        <strain evidence="1">MM31A-1</strain>
    </source>
</reference>
<accession>A0A7S3QIU0</accession>
<evidence type="ECO:0008006" key="2">
    <source>
        <dbReference type="Google" id="ProtNLM"/>
    </source>
</evidence>
<organism evidence="1">
    <name type="scientific">Chaetoceros debilis</name>
    <dbReference type="NCBI Taxonomy" id="122233"/>
    <lineage>
        <taxon>Eukaryota</taxon>
        <taxon>Sar</taxon>
        <taxon>Stramenopiles</taxon>
        <taxon>Ochrophyta</taxon>
        <taxon>Bacillariophyta</taxon>
        <taxon>Coscinodiscophyceae</taxon>
        <taxon>Chaetocerotophycidae</taxon>
        <taxon>Chaetocerotales</taxon>
        <taxon>Chaetocerotaceae</taxon>
        <taxon>Chaetoceros</taxon>
    </lineage>
</organism>
<gene>
    <name evidence="1" type="ORF">CDEB00056_LOCUS23604</name>
</gene>
<protein>
    <recommendedName>
        <fullName evidence="2">F-box domain-containing protein</fullName>
    </recommendedName>
</protein>
<proteinExistence type="predicted"/>
<dbReference type="AlphaFoldDB" id="A0A7S3QIU0"/>
<evidence type="ECO:0000313" key="1">
    <source>
        <dbReference type="EMBL" id="CAE0478751.1"/>
    </source>
</evidence>
<name>A0A7S3QIU0_9STRA</name>